<comment type="caution">
    <text evidence="7">The sequence shown here is derived from an EMBL/GenBank/DDBJ whole genome shotgun (WGS) entry which is preliminary data.</text>
</comment>
<name>A0A6A1WA44_9ROSI</name>
<gene>
    <name evidence="7" type="ORF">CJ030_MR2G002693</name>
</gene>
<dbReference type="EMBL" id="RXIC02000020">
    <property type="protein sequence ID" value="KAB1222129.1"/>
    <property type="molecule type" value="Genomic_DNA"/>
</dbReference>
<dbReference type="InterPro" id="IPR006565">
    <property type="entry name" value="BTP"/>
</dbReference>
<dbReference type="InterPro" id="IPR037818">
    <property type="entry name" value="TAF8"/>
</dbReference>
<keyword evidence="7" id="KW-0648">Protein biosynthesis</keyword>
<keyword evidence="4" id="KW-0539">Nucleus</keyword>
<keyword evidence="2" id="KW-0805">Transcription regulation</keyword>
<dbReference type="PANTHER" id="PTHR46338:SF13">
    <property type="entry name" value="TRANSCRIPTION INITIATION FACTOR TFIID SUBUNIT 8-LIKE"/>
    <property type="match status" value="1"/>
</dbReference>
<organism evidence="7 8">
    <name type="scientific">Morella rubra</name>
    <name type="common">Chinese bayberry</name>
    <dbReference type="NCBI Taxonomy" id="262757"/>
    <lineage>
        <taxon>Eukaryota</taxon>
        <taxon>Viridiplantae</taxon>
        <taxon>Streptophyta</taxon>
        <taxon>Embryophyta</taxon>
        <taxon>Tracheophyta</taxon>
        <taxon>Spermatophyta</taxon>
        <taxon>Magnoliopsida</taxon>
        <taxon>eudicotyledons</taxon>
        <taxon>Gunneridae</taxon>
        <taxon>Pentapetalae</taxon>
        <taxon>rosids</taxon>
        <taxon>fabids</taxon>
        <taxon>Fagales</taxon>
        <taxon>Myricaceae</taxon>
        <taxon>Morella</taxon>
    </lineage>
</organism>
<evidence type="ECO:0000313" key="8">
    <source>
        <dbReference type="Proteomes" id="UP000516437"/>
    </source>
</evidence>
<dbReference type="SMART" id="SM00576">
    <property type="entry name" value="BTP"/>
    <property type="match status" value="1"/>
</dbReference>
<dbReference type="OrthoDB" id="436852at2759"/>
<dbReference type="GO" id="GO:0005669">
    <property type="term" value="C:transcription factor TFIID complex"/>
    <property type="evidence" value="ECO:0007669"/>
    <property type="project" value="InterPro"/>
</dbReference>
<reference evidence="7 8" key="1">
    <citation type="journal article" date="2019" name="Plant Biotechnol. J.">
        <title>The red bayberry genome and genetic basis of sex determination.</title>
        <authorList>
            <person name="Jia H.M."/>
            <person name="Jia H.J."/>
            <person name="Cai Q.L."/>
            <person name="Wang Y."/>
            <person name="Zhao H.B."/>
            <person name="Yang W.F."/>
            <person name="Wang G.Y."/>
            <person name="Li Y.H."/>
            <person name="Zhan D.L."/>
            <person name="Shen Y.T."/>
            <person name="Niu Q.F."/>
            <person name="Chang L."/>
            <person name="Qiu J."/>
            <person name="Zhao L."/>
            <person name="Xie H.B."/>
            <person name="Fu W.Y."/>
            <person name="Jin J."/>
            <person name="Li X.W."/>
            <person name="Jiao Y."/>
            <person name="Zhou C.C."/>
            <person name="Tu T."/>
            <person name="Chai C.Y."/>
            <person name="Gao J.L."/>
            <person name="Fan L.J."/>
            <person name="van de Weg E."/>
            <person name="Wang J.Y."/>
            <person name="Gao Z.S."/>
        </authorList>
    </citation>
    <scope>NUCLEOTIDE SEQUENCE [LARGE SCALE GENOMIC DNA]</scope>
    <source>
        <tissue evidence="7">Leaves</tissue>
    </source>
</reference>
<dbReference type="Gene3D" id="1.10.20.10">
    <property type="entry name" value="Histone, subunit A"/>
    <property type="match status" value="1"/>
</dbReference>
<dbReference type="Proteomes" id="UP000516437">
    <property type="component" value="Chromosome 2"/>
</dbReference>
<evidence type="ECO:0000256" key="4">
    <source>
        <dbReference type="ARBA" id="ARBA00023242"/>
    </source>
</evidence>
<dbReference type="Pfam" id="PF07524">
    <property type="entry name" value="Bromo_TP"/>
    <property type="match status" value="1"/>
</dbReference>
<evidence type="ECO:0000313" key="7">
    <source>
        <dbReference type="EMBL" id="KAB1222129.1"/>
    </source>
</evidence>
<dbReference type="GO" id="GO:0046982">
    <property type="term" value="F:protein heterodimerization activity"/>
    <property type="evidence" value="ECO:0007669"/>
    <property type="project" value="InterPro"/>
</dbReference>
<dbReference type="AlphaFoldDB" id="A0A6A1WA44"/>
<evidence type="ECO:0000256" key="2">
    <source>
        <dbReference type="ARBA" id="ARBA00023015"/>
    </source>
</evidence>
<keyword evidence="3" id="KW-0804">Transcription</keyword>
<evidence type="ECO:0000259" key="6">
    <source>
        <dbReference type="SMART" id="SM00576"/>
    </source>
</evidence>
<dbReference type="GO" id="GO:0003743">
    <property type="term" value="F:translation initiation factor activity"/>
    <property type="evidence" value="ECO:0007669"/>
    <property type="project" value="UniProtKB-KW"/>
</dbReference>
<feature type="compositionally biased region" description="Low complexity" evidence="5">
    <location>
        <begin position="13"/>
        <end position="22"/>
    </location>
</feature>
<dbReference type="InterPro" id="IPR009072">
    <property type="entry name" value="Histone-fold"/>
</dbReference>
<evidence type="ECO:0000256" key="5">
    <source>
        <dbReference type="SAM" id="MobiDB-lite"/>
    </source>
</evidence>
<protein>
    <submittedName>
        <fullName evidence="7">Transcription initiation factor TFIID subunit 8</fullName>
    </submittedName>
</protein>
<feature type="region of interest" description="Disordered" evidence="5">
    <location>
        <begin position="1"/>
        <end position="22"/>
    </location>
</feature>
<evidence type="ECO:0000256" key="1">
    <source>
        <dbReference type="ARBA" id="ARBA00004123"/>
    </source>
</evidence>
<accession>A0A6A1WA44</accession>
<comment type="subcellular location">
    <subcellularLocation>
        <location evidence="1">Nucleus</location>
    </subcellularLocation>
</comment>
<feature type="compositionally biased region" description="Basic residues" evidence="5">
    <location>
        <begin position="1"/>
        <end position="10"/>
    </location>
</feature>
<dbReference type="PANTHER" id="PTHR46338">
    <property type="entry name" value="TRANSCRIPTION INITIATION FACTOR TFIID SUBUNIT 8"/>
    <property type="match status" value="1"/>
</dbReference>
<sequence>MKSKSRRKAKFQTTTSSSTTTTPSEFSHAIARIAVSQICRSVGFKTTQLSALEALTLVATKYLQAIAKSATCFANNSNRTQSNLLDLTNALHDVVSLHDGGLSGGSHLHKHASTLLSTSGVLKDLARFVGVHEEIPFAKPIPRRDRDGARNSIPSRTQETDCSRYSHVPKWLPGFPVDKKWQVKEDRESGERLWGESVSMGGDCGGIGNWEVINWGWA</sequence>
<evidence type="ECO:0000256" key="3">
    <source>
        <dbReference type="ARBA" id="ARBA00023163"/>
    </source>
</evidence>
<proteinExistence type="predicted"/>
<feature type="domain" description="Bromodomain associated" evidence="6">
    <location>
        <begin position="24"/>
        <end position="99"/>
    </location>
</feature>
<keyword evidence="7" id="KW-0396">Initiation factor</keyword>
<keyword evidence="8" id="KW-1185">Reference proteome</keyword>